<feature type="transmembrane region" description="Helical" evidence="1">
    <location>
        <begin position="35"/>
        <end position="52"/>
    </location>
</feature>
<evidence type="ECO:0000313" key="2">
    <source>
        <dbReference type="EMBL" id="MDQ0191280.1"/>
    </source>
</evidence>
<sequence length="88" mass="9982">MNNLLYGDILTAILLVATVLWDWKQHNFRGIVQQVLGAFCVGTVLNSIVNLTSHPDSAVKSLLLYLILSGVFYYWAFVRRNAKPKEDK</sequence>
<gene>
    <name evidence="2" type="ORF">J2S03_003149</name>
</gene>
<dbReference type="EMBL" id="JAUSTP010000036">
    <property type="protein sequence ID" value="MDQ0191280.1"/>
    <property type="molecule type" value="Genomic_DNA"/>
</dbReference>
<accession>A0ABT9XLW8</accession>
<name>A0ABT9XLW8_9BACL</name>
<feature type="transmembrane region" description="Helical" evidence="1">
    <location>
        <begin position="58"/>
        <end position="78"/>
    </location>
</feature>
<keyword evidence="1" id="KW-1133">Transmembrane helix</keyword>
<organism evidence="2 3">
    <name type="scientific">Alicyclobacillus cycloheptanicus</name>
    <dbReference type="NCBI Taxonomy" id="1457"/>
    <lineage>
        <taxon>Bacteria</taxon>
        <taxon>Bacillati</taxon>
        <taxon>Bacillota</taxon>
        <taxon>Bacilli</taxon>
        <taxon>Bacillales</taxon>
        <taxon>Alicyclobacillaceae</taxon>
        <taxon>Alicyclobacillus</taxon>
    </lineage>
</organism>
<proteinExistence type="predicted"/>
<keyword evidence="1" id="KW-0472">Membrane</keyword>
<keyword evidence="1" id="KW-0812">Transmembrane</keyword>
<protein>
    <submittedName>
        <fullName evidence="2">Uncharacterized protein</fullName>
    </submittedName>
</protein>
<evidence type="ECO:0000313" key="3">
    <source>
        <dbReference type="Proteomes" id="UP001232973"/>
    </source>
</evidence>
<keyword evidence="3" id="KW-1185">Reference proteome</keyword>
<dbReference type="Proteomes" id="UP001232973">
    <property type="component" value="Unassembled WGS sequence"/>
</dbReference>
<dbReference type="RefSeq" id="WP_274455118.1">
    <property type="nucleotide sequence ID" value="NZ_CP067097.1"/>
</dbReference>
<evidence type="ECO:0000256" key="1">
    <source>
        <dbReference type="SAM" id="Phobius"/>
    </source>
</evidence>
<reference evidence="2 3" key="1">
    <citation type="submission" date="2023-07" db="EMBL/GenBank/DDBJ databases">
        <title>Genomic Encyclopedia of Type Strains, Phase IV (KMG-IV): sequencing the most valuable type-strain genomes for metagenomic binning, comparative biology and taxonomic classification.</title>
        <authorList>
            <person name="Goeker M."/>
        </authorList>
    </citation>
    <scope>NUCLEOTIDE SEQUENCE [LARGE SCALE GENOMIC DNA]</scope>
    <source>
        <strain evidence="2 3">DSM 4006</strain>
    </source>
</reference>
<feature type="transmembrane region" description="Helical" evidence="1">
    <location>
        <begin position="6"/>
        <end position="23"/>
    </location>
</feature>
<comment type="caution">
    <text evidence="2">The sequence shown here is derived from an EMBL/GenBank/DDBJ whole genome shotgun (WGS) entry which is preliminary data.</text>
</comment>